<evidence type="ECO:0000313" key="4">
    <source>
        <dbReference type="EMBL" id="MFD0915975.1"/>
    </source>
</evidence>
<dbReference type="Pfam" id="PF02630">
    <property type="entry name" value="SCO1-SenC"/>
    <property type="match status" value="1"/>
</dbReference>
<dbReference type="Proteomes" id="UP001597101">
    <property type="component" value="Unassembled WGS sequence"/>
</dbReference>
<dbReference type="InterPro" id="IPR013766">
    <property type="entry name" value="Thioredoxin_domain"/>
</dbReference>
<dbReference type="InterPro" id="IPR003782">
    <property type="entry name" value="SCO1/SenC"/>
</dbReference>
<gene>
    <name evidence="4" type="ORF">ACFQ14_06105</name>
</gene>
<dbReference type="PANTHER" id="PTHR12151">
    <property type="entry name" value="ELECTRON TRANSPORT PROTIN SCO1/SENC FAMILY MEMBER"/>
    <property type="match status" value="1"/>
</dbReference>
<reference evidence="5" key="1">
    <citation type="journal article" date="2019" name="Int. J. Syst. Evol. Microbiol.">
        <title>The Global Catalogue of Microorganisms (GCM) 10K type strain sequencing project: providing services to taxonomists for standard genome sequencing and annotation.</title>
        <authorList>
            <consortium name="The Broad Institute Genomics Platform"/>
            <consortium name="The Broad Institute Genome Sequencing Center for Infectious Disease"/>
            <person name="Wu L."/>
            <person name="Ma J."/>
        </authorList>
    </citation>
    <scope>NUCLEOTIDE SEQUENCE [LARGE SCALE GENOMIC DNA]</scope>
    <source>
        <strain evidence="5">CCUG 60023</strain>
    </source>
</reference>
<organism evidence="4 5">
    <name type="scientific">Pseudahrensia aquimaris</name>
    <dbReference type="NCBI Taxonomy" id="744461"/>
    <lineage>
        <taxon>Bacteria</taxon>
        <taxon>Pseudomonadati</taxon>
        <taxon>Pseudomonadota</taxon>
        <taxon>Alphaproteobacteria</taxon>
        <taxon>Hyphomicrobiales</taxon>
        <taxon>Ahrensiaceae</taxon>
        <taxon>Pseudahrensia</taxon>
    </lineage>
</organism>
<dbReference type="InterPro" id="IPR036249">
    <property type="entry name" value="Thioredoxin-like_sf"/>
</dbReference>
<comment type="caution">
    <text evidence="4">The sequence shown here is derived from an EMBL/GenBank/DDBJ whole genome shotgun (WGS) entry which is preliminary data.</text>
</comment>
<evidence type="ECO:0000313" key="5">
    <source>
        <dbReference type="Proteomes" id="UP001597101"/>
    </source>
</evidence>
<accession>A0ABW3FFC2</accession>
<evidence type="ECO:0000259" key="3">
    <source>
        <dbReference type="PROSITE" id="PS51352"/>
    </source>
</evidence>
<dbReference type="EMBL" id="JBHTJV010000003">
    <property type="protein sequence ID" value="MFD0915975.1"/>
    <property type="molecule type" value="Genomic_DNA"/>
</dbReference>
<feature type="domain" description="Thioredoxin" evidence="3">
    <location>
        <begin position="37"/>
        <end position="199"/>
    </location>
</feature>
<dbReference type="RefSeq" id="WP_377211814.1">
    <property type="nucleotide sequence ID" value="NZ_JBHTJV010000003.1"/>
</dbReference>
<dbReference type="CDD" id="cd02968">
    <property type="entry name" value="SCO"/>
    <property type="match status" value="1"/>
</dbReference>
<evidence type="ECO:0000256" key="2">
    <source>
        <dbReference type="ARBA" id="ARBA00023008"/>
    </source>
</evidence>
<keyword evidence="2" id="KW-0186">Copper</keyword>
<proteinExistence type="inferred from homology"/>
<dbReference type="PANTHER" id="PTHR12151:SF25">
    <property type="entry name" value="LINALOOL DEHYDRATASE_ISOMERASE DOMAIN-CONTAINING PROTEIN"/>
    <property type="match status" value="1"/>
</dbReference>
<protein>
    <submittedName>
        <fullName evidence="4">SCO family protein</fullName>
    </submittedName>
</protein>
<dbReference type="Gene3D" id="3.40.30.10">
    <property type="entry name" value="Glutaredoxin"/>
    <property type="match status" value="1"/>
</dbReference>
<dbReference type="SUPFAM" id="SSF52833">
    <property type="entry name" value="Thioredoxin-like"/>
    <property type="match status" value="1"/>
</dbReference>
<evidence type="ECO:0000256" key="1">
    <source>
        <dbReference type="ARBA" id="ARBA00010996"/>
    </source>
</evidence>
<keyword evidence="5" id="KW-1185">Reference proteome</keyword>
<name>A0ABW3FFC2_9HYPH</name>
<comment type="similarity">
    <text evidence="1">Belongs to the SCO1/2 family.</text>
</comment>
<sequence>MKNFRIVLWAAIAVLGGFLAWSTLQQQFFEEGTGARLAGVQIGGPFEAVRTDGQTVTQEDLKGRPHVIFFGFTHCPDVCPTTLYEAGRWLKDLGPDGDKLDVYFVTVDPERDTRELMASYLTSFDSRISGITGTPEQIQTMLKAWRAFAQKDGDGDDYNVNHTATTYMMDANGEFFGTIGYGENHETAVAKLKRLLEAS</sequence>
<dbReference type="PROSITE" id="PS51352">
    <property type="entry name" value="THIOREDOXIN_2"/>
    <property type="match status" value="1"/>
</dbReference>